<dbReference type="PANTHER" id="PTHR21198">
    <property type="entry name" value="GLUTAMATE RACEMASE"/>
    <property type="match status" value="1"/>
</dbReference>
<dbReference type="Pfam" id="PF01177">
    <property type="entry name" value="Asp_Glu_race"/>
    <property type="match status" value="1"/>
</dbReference>
<dbReference type="AlphaFoldDB" id="A0AAE6Z0E1"/>
<dbReference type="EMBL" id="CP033622">
    <property type="protein sequence ID" value="QIZ51739.1"/>
    <property type="molecule type" value="Genomic_DNA"/>
</dbReference>
<dbReference type="InterPro" id="IPR033134">
    <property type="entry name" value="Asp/Glu_racemase_AS_2"/>
</dbReference>
<organism evidence="3 4">
    <name type="scientific">Dickeya zeae</name>
    <dbReference type="NCBI Taxonomy" id="204042"/>
    <lineage>
        <taxon>Bacteria</taxon>
        <taxon>Pseudomonadati</taxon>
        <taxon>Pseudomonadota</taxon>
        <taxon>Gammaproteobacteria</taxon>
        <taxon>Enterobacterales</taxon>
        <taxon>Pectobacteriaceae</taxon>
        <taxon>Dickeya</taxon>
    </lineage>
</organism>
<dbReference type="Gene3D" id="3.40.50.1860">
    <property type="match status" value="2"/>
</dbReference>
<dbReference type="InterPro" id="IPR001920">
    <property type="entry name" value="Asp/Glu_race"/>
</dbReference>
<gene>
    <name evidence="3" type="ORF">DWG24_13745</name>
</gene>
<dbReference type="InterPro" id="IPR004380">
    <property type="entry name" value="Asp_race"/>
</dbReference>
<dbReference type="InterPro" id="IPR015942">
    <property type="entry name" value="Asp/Glu/hydantoin_racemase"/>
</dbReference>
<evidence type="ECO:0000313" key="4">
    <source>
        <dbReference type="Proteomes" id="UP000500801"/>
    </source>
</evidence>
<name>A0AAE6Z0E1_9GAMM</name>
<protein>
    <submittedName>
        <fullName evidence="3">Aspartate/glutamate racemase family protein</fullName>
    </submittedName>
</protein>
<keyword evidence="2" id="KW-0413">Isomerase</keyword>
<proteinExistence type="inferred from homology"/>
<dbReference type="RefSeq" id="WP_102801458.1">
    <property type="nucleotide sequence ID" value="NZ_CP053014.1"/>
</dbReference>
<reference evidence="3 4" key="1">
    <citation type="submission" date="2018-11" db="EMBL/GenBank/DDBJ databases">
        <title>Complete genome sequence of Dickeya zeae strain CE1 infecting Canna edulis Ker-Gawl. in China.</title>
        <authorList>
            <person name="Zhang J."/>
            <person name="Lin B."/>
            <person name="Shen H."/>
            <person name="Jiang S."/>
            <person name="Pu X."/>
            <person name="Sun D."/>
        </authorList>
    </citation>
    <scope>NUCLEOTIDE SEQUENCE [LARGE SCALE GENOMIC DNA]</scope>
    <source>
        <strain evidence="3 4">CE1</strain>
    </source>
</reference>
<evidence type="ECO:0000256" key="1">
    <source>
        <dbReference type="ARBA" id="ARBA00007847"/>
    </source>
</evidence>
<dbReference type="PROSITE" id="PS00924">
    <property type="entry name" value="ASP_GLU_RACEMASE_2"/>
    <property type="match status" value="1"/>
</dbReference>
<accession>A0AAE6Z0E1</accession>
<sequence length="252" mass="27834">MIFPLQTIRSEAQNVNPVIGILGGMGPGATVDAMQKLIRQTPARKDQEHIPMIAVSIPDIPDRTQCILNHSPSPLQKMIEYMRILENAGATCIIIPCNTAHYWFDDLKRHTQVDMISIIDAACQQVAEQRVHHVGILATTATVRGNIYQHALSGQQVRCTLPDEAQQQAVMNSIYAYKAGDFSQSRALLLPVVDSLRQQGVEKIILGCTELPLILEAEVSATPDAYLDATDALIKQTIAWYYRQVTHPLVAA</sequence>
<dbReference type="PANTHER" id="PTHR21198:SF7">
    <property type="entry name" value="ASPARTATE-GLUTAMATE RACEMASE FAMILY"/>
    <property type="match status" value="1"/>
</dbReference>
<evidence type="ECO:0000313" key="3">
    <source>
        <dbReference type="EMBL" id="QIZ51739.1"/>
    </source>
</evidence>
<dbReference type="SUPFAM" id="SSF53681">
    <property type="entry name" value="Aspartate/glutamate racemase"/>
    <property type="match status" value="2"/>
</dbReference>
<dbReference type="NCBIfam" id="TIGR00035">
    <property type="entry name" value="asp_race"/>
    <property type="match status" value="1"/>
</dbReference>
<dbReference type="Proteomes" id="UP000500801">
    <property type="component" value="Chromosome"/>
</dbReference>
<dbReference type="GO" id="GO:0047661">
    <property type="term" value="F:amino-acid racemase activity"/>
    <property type="evidence" value="ECO:0007669"/>
    <property type="project" value="InterPro"/>
</dbReference>
<evidence type="ECO:0000256" key="2">
    <source>
        <dbReference type="ARBA" id="ARBA00023235"/>
    </source>
</evidence>
<comment type="similarity">
    <text evidence="1">Belongs to the aspartate/glutamate racemases family.</text>
</comment>